<dbReference type="RefSeq" id="WP_200464068.1">
    <property type="nucleotide sequence ID" value="NZ_JAENRR010000009.1"/>
</dbReference>
<dbReference type="Gene3D" id="1.10.3730.20">
    <property type="match status" value="1"/>
</dbReference>
<feature type="transmembrane region" description="Helical" evidence="1">
    <location>
        <begin position="29"/>
        <end position="55"/>
    </location>
</feature>
<dbReference type="InterPro" id="IPR037185">
    <property type="entry name" value="EmrE-like"/>
</dbReference>
<evidence type="ECO:0000256" key="1">
    <source>
        <dbReference type="SAM" id="Phobius"/>
    </source>
</evidence>
<evidence type="ECO:0000259" key="2">
    <source>
        <dbReference type="Pfam" id="PF00892"/>
    </source>
</evidence>
<feature type="transmembrane region" description="Helical" evidence="1">
    <location>
        <begin position="187"/>
        <end position="208"/>
    </location>
</feature>
<feature type="transmembrane region" description="Helical" evidence="1">
    <location>
        <begin position="220"/>
        <end position="239"/>
    </location>
</feature>
<dbReference type="PANTHER" id="PTHR22911">
    <property type="entry name" value="ACYL-MALONYL CONDENSING ENZYME-RELATED"/>
    <property type="match status" value="1"/>
</dbReference>
<dbReference type="InterPro" id="IPR000620">
    <property type="entry name" value="EamA_dom"/>
</dbReference>
<feature type="transmembrane region" description="Helical" evidence="1">
    <location>
        <begin position="158"/>
        <end position="175"/>
    </location>
</feature>
<keyword evidence="1" id="KW-0472">Membrane</keyword>
<feature type="transmembrane region" description="Helical" evidence="1">
    <location>
        <begin position="251"/>
        <end position="271"/>
    </location>
</feature>
<dbReference type="PANTHER" id="PTHR22911:SF137">
    <property type="entry name" value="SOLUTE CARRIER FAMILY 35 MEMBER G2-RELATED"/>
    <property type="match status" value="1"/>
</dbReference>
<dbReference type="SUPFAM" id="SSF103481">
    <property type="entry name" value="Multidrug resistance efflux transporter EmrE"/>
    <property type="match status" value="2"/>
</dbReference>
<evidence type="ECO:0000313" key="4">
    <source>
        <dbReference type="Proteomes" id="UP000605676"/>
    </source>
</evidence>
<organism evidence="3 4">
    <name type="scientific">Carboxylicivirga marina</name>
    <dbReference type="NCBI Taxonomy" id="2800988"/>
    <lineage>
        <taxon>Bacteria</taxon>
        <taxon>Pseudomonadati</taxon>
        <taxon>Bacteroidota</taxon>
        <taxon>Bacteroidia</taxon>
        <taxon>Marinilabiliales</taxon>
        <taxon>Marinilabiliaceae</taxon>
        <taxon>Carboxylicivirga</taxon>
    </lineage>
</organism>
<protein>
    <submittedName>
        <fullName evidence="3">EamA family transporter</fullName>
    </submittedName>
</protein>
<keyword evidence="1" id="KW-0812">Transmembrane</keyword>
<comment type="caution">
    <text evidence="3">The sequence shown here is derived from an EMBL/GenBank/DDBJ whole genome shotgun (WGS) entry which is preliminary data.</text>
</comment>
<dbReference type="Proteomes" id="UP000605676">
    <property type="component" value="Unassembled WGS sequence"/>
</dbReference>
<feature type="domain" description="EamA" evidence="2">
    <location>
        <begin position="2"/>
        <end position="143"/>
    </location>
</feature>
<keyword evidence="1" id="KW-1133">Transmembrane helix</keyword>
<feature type="transmembrane region" description="Helical" evidence="1">
    <location>
        <begin position="75"/>
        <end position="93"/>
    </location>
</feature>
<feature type="transmembrane region" description="Helical" evidence="1">
    <location>
        <begin position="126"/>
        <end position="146"/>
    </location>
</feature>
<reference evidence="3 4" key="1">
    <citation type="submission" date="2021-01" db="EMBL/GenBank/DDBJ databases">
        <title>Carboxyliciviraga sp.nov., isolated from coastal sediments.</title>
        <authorList>
            <person name="Lu D."/>
            <person name="Zhang T."/>
        </authorList>
    </citation>
    <scope>NUCLEOTIDE SEQUENCE [LARGE SCALE GENOMIC DNA]</scope>
    <source>
        <strain evidence="3 4">N1Y132</strain>
    </source>
</reference>
<proteinExistence type="predicted"/>
<evidence type="ECO:0000313" key="3">
    <source>
        <dbReference type="EMBL" id="MBK3516842.1"/>
    </source>
</evidence>
<keyword evidence="4" id="KW-1185">Reference proteome</keyword>
<sequence length="297" mass="33753">MWFYLAFSSAMLLGIYDVFKKMSLNNNAVLPVLMLSISTSALIFIPFILLSNYNIIGHEHWLHIPKLNATQHLQVVLKSVIVLTSWIFSFFALKHLPITIVTPIRATGPLWTLLGALVIFSEQLNGLQWIGIATTLLFFYLFSTTGKTEGISFISNKWFWFIILATLSGAVSGLYDKYLLQQLDRMAIQAWFSIYQWFLMIPIVAFLWWPSRKKSTPFSFRWTIPLIGIMLVLADYLYFKALSQTDALISVISAIRRGGVIIAFTFGAIVFKEQNIKKKSLYLLGILAGISILLFSS</sequence>
<name>A0ABS1HGP6_9BACT</name>
<gene>
    <name evidence="3" type="ORF">JIV24_05780</name>
</gene>
<feature type="domain" description="EamA" evidence="2">
    <location>
        <begin position="157"/>
        <end position="294"/>
    </location>
</feature>
<dbReference type="EMBL" id="JAENRR010000009">
    <property type="protein sequence ID" value="MBK3516842.1"/>
    <property type="molecule type" value="Genomic_DNA"/>
</dbReference>
<dbReference type="Pfam" id="PF00892">
    <property type="entry name" value="EamA"/>
    <property type="match status" value="2"/>
</dbReference>
<feature type="transmembrane region" description="Helical" evidence="1">
    <location>
        <begin position="280"/>
        <end position="296"/>
    </location>
</feature>
<accession>A0ABS1HGP6</accession>